<accession>A0AAD9D317</accession>
<reference evidence="1" key="1">
    <citation type="submission" date="2021-12" db="EMBL/GenBank/DDBJ databases">
        <title>Comparative genomics, transcriptomics and evolutionary studies reveal genomic signatures of adaptation to plant cell wall in hemibiotrophic fungi.</title>
        <authorList>
            <consortium name="DOE Joint Genome Institute"/>
            <person name="Baroncelli R."/>
            <person name="Diaz J.F."/>
            <person name="Benocci T."/>
            <person name="Peng M."/>
            <person name="Battaglia E."/>
            <person name="Haridas S."/>
            <person name="Andreopoulos W."/>
            <person name="Labutti K."/>
            <person name="Pangilinan J."/>
            <person name="Floch G.L."/>
            <person name="Makela M.R."/>
            <person name="Henrissat B."/>
            <person name="Grigoriev I.V."/>
            <person name="Crouch J.A."/>
            <person name="De Vries R.P."/>
            <person name="Sukno S.A."/>
            <person name="Thon M.R."/>
        </authorList>
    </citation>
    <scope>NUCLEOTIDE SEQUENCE</scope>
    <source>
        <strain evidence="1">CBS 112980</strain>
    </source>
</reference>
<sequence>LSFRSFLFVTHTVPHLLSRSSRIQRQAISSLSLLNSPHPAKTFLPSITAHQPANMDPNKINWKDAFLFFYWDLRDEDSDSPLAGKAKYDNFVMEFLKGERLPLNTLSRPKSWNHLLWHLMRSSLYQTGKYLQHFSARLNLGENGSKSNYNWLYDSPSETEEPWVNWMEFLDIYSEQVEFDERREYVNRISWVLDYLEERAYANIHCNLTMNEAWASNPYLLEFGDSQGLRLDWAVSLPITGASSYELGLPFILDQGFTIKHEVASNAIRLHSDRDRLGNRILLSAAHFYYTRILRWAEYMSDQGRVSSIGNFFLRGSEIRHWSKPYKAADRLRITKELWESIRR</sequence>
<evidence type="ECO:0000313" key="2">
    <source>
        <dbReference type="Proteomes" id="UP001244207"/>
    </source>
</evidence>
<evidence type="ECO:0000313" key="1">
    <source>
        <dbReference type="EMBL" id="KAK1731947.1"/>
    </source>
</evidence>
<dbReference type="EMBL" id="JAHMHS010000001">
    <property type="protein sequence ID" value="KAK1731947.1"/>
    <property type="molecule type" value="Genomic_DNA"/>
</dbReference>
<protein>
    <submittedName>
        <fullName evidence="1">Uncharacterized protein</fullName>
    </submittedName>
</protein>
<dbReference type="Proteomes" id="UP001244207">
    <property type="component" value="Unassembled WGS sequence"/>
</dbReference>
<proteinExistence type="predicted"/>
<organism evidence="1 2">
    <name type="scientific">Glomerella acutata</name>
    <name type="common">Colletotrichum acutatum</name>
    <dbReference type="NCBI Taxonomy" id="27357"/>
    <lineage>
        <taxon>Eukaryota</taxon>
        <taxon>Fungi</taxon>
        <taxon>Dikarya</taxon>
        <taxon>Ascomycota</taxon>
        <taxon>Pezizomycotina</taxon>
        <taxon>Sordariomycetes</taxon>
        <taxon>Hypocreomycetidae</taxon>
        <taxon>Glomerellales</taxon>
        <taxon>Glomerellaceae</taxon>
        <taxon>Colletotrichum</taxon>
        <taxon>Colletotrichum acutatum species complex</taxon>
    </lineage>
</organism>
<name>A0AAD9D317_GLOAC</name>
<keyword evidence="2" id="KW-1185">Reference proteome</keyword>
<dbReference type="GeneID" id="85399044"/>
<gene>
    <name evidence="1" type="ORF">BDZ83DRAFT_759599</name>
</gene>
<comment type="caution">
    <text evidence="1">The sequence shown here is derived from an EMBL/GenBank/DDBJ whole genome shotgun (WGS) entry which is preliminary data.</text>
</comment>
<dbReference type="AlphaFoldDB" id="A0AAD9D317"/>
<dbReference type="RefSeq" id="XP_060372002.1">
    <property type="nucleotide sequence ID" value="XM_060515146.1"/>
</dbReference>
<feature type="non-terminal residue" evidence="1">
    <location>
        <position position="344"/>
    </location>
</feature>